<proteinExistence type="predicted"/>
<accession>A0A160DSF3</accession>
<evidence type="ECO:0000256" key="1">
    <source>
        <dbReference type="SAM" id="MobiDB-lite"/>
    </source>
</evidence>
<keyword evidence="3" id="KW-1185">Reference proteome</keyword>
<dbReference type="STRING" id="1300342.I596_1179"/>
<organism evidence="2 3">
    <name type="scientific">Dokdonella koreensis DS-123</name>
    <dbReference type="NCBI Taxonomy" id="1300342"/>
    <lineage>
        <taxon>Bacteria</taxon>
        <taxon>Pseudomonadati</taxon>
        <taxon>Pseudomonadota</taxon>
        <taxon>Gammaproteobacteria</taxon>
        <taxon>Lysobacterales</taxon>
        <taxon>Rhodanobacteraceae</taxon>
        <taxon>Dokdonella</taxon>
    </lineage>
</organism>
<feature type="region of interest" description="Disordered" evidence="1">
    <location>
        <begin position="1"/>
        <end position="54"/>
    </location>
</feature>
<dbReference type="EMBL" id="CP015249">
    <property type="protein sequence ID" value="ANB17209.1"/>
    <property type="molecule type" value="Genomic_DNA"/>
</dbReference>
<reference evidence="2 3" key="1">
    <citation type="submission" date="2016-04" db="EMBL/GenBank/DDBJ databases">
        <title>Complete genome sequence of Dokdonella koreensis DS-123T.</title>
        <authorList>
            <person name="Kim J.F."/>
            <person name="Lee H."/>
            <person name="Kwak M.-J."/>
        </authorList>
    </citation>
    <scope>NUCLEOTIDE SEQUENCE [LARGE SCALE GENOMIC DNA]</scope>
    <source>
        <strain evidence="2 3">DS-123</strain>
    </source>
</reference>
<dbReference type="AlphaFoldDB" id="A0A160DSF3"/>
<dbReference type="Proteomes" id="UP000076830">
    <property type="component" value="Chromosome"/>
</dbReference>
<gene>
    <name evidence="2" type="ORF">I596_1179</name>
</gene>
<name>A0A160DSF3_9GAMM</name>
<feature type="compositionally biased region" description="Low complexity" evidence="1">
    <location>
        <begin position="27"/>
        <end position="37"/>
    </location>
</feature>
<protein>
    <submittedName>
        <fullName evidence="2">Uncharacterized protein</fullName>
    </submittedName>
</protein>
<feature type="compositionally biased region" description="Basic residues" evidence="1">
    <location>
        <begin position="1"/>
        <end position="15"/>
    </location>
</feature>
<dbReference type="KEGG" id="dko:I596_1179"/>
<evidence type="ECO:0000313" key="3">
    <source>
        <dbReference type="Proteomes" id="UP000076830"/>
    </source>
</evidence>
<evidence type="ECO:0000313" key="2">
    <source>
        <dbReference type="EMBL" id="ANB17209.1"/>
    </source>
</evidence>
<sequence length="54" mass="6012">MVKAQHGRQFNRRFAKKPDRRDNTRPGAAAVAVGSVSRENSKAGHSHLISRSNR</sequence>